<dbReference type="PATRIC" id="fig|1280952.3.peg.2747"/>
<dbReference type="SUPFAM" id="SSF56935">
    <property type="entry name" value="Porins"/>
    <property type="match status" value="1"/>
</dbReference>
<dbReference type="AlphaFoldDB" id="A0A059F8R1"/>
<dbReference type="OrthoDB" id="7631035at2"/>
<feature type="signal peptide" evidence="1">
    <location>
        <begin position="1"/>
        <end position="22"/>
    </location>
</feature>
<gene>
    <name evidence="2" type="ORF">HJA_13725</name>
</gene>
<comment type="caution">
    <text evidence="2">The sequence shown here is derived from an EMBL/GenBank/DDBJ whole genome shotgun (WGS) entry which is preliminary data.</text>
</comment>
<reference evidence="2 3" key="1">
    <citation type="journal article" date="2014" name="Antonie Van Leeuwenhoek">
        <title>Hyphomonas beringensis sp. nov. and Hyphomonas chukchiensis sp. nov., isolated from surface seawater of the Bering Sea and Chukchi Sea.</title>
        <authorList>
            <person name="Li C."/>
            <person name="Lai Q."/>
            <person name="Li G."/>
            <person name="Dong C."/>
            <person name="Wang J."/>
            <person name="Liao Y."/>
            <person name="Shao Z."/>
        </authorList>
    </citation>
    <scope>NUCLEOTIDE SEQUENCE [LARGE SCALE GENOMIC DNA]</scope>
    <source>
        <strain evidence="2 3">VP2</strain>
    </source>
</reference>
<keyword evidence="1" id="KW-0732">Signal</keyword>
<dbReference type="EMBL" id="ARYJ01000010">
    <property type="protein sequence ID" value="KCZ86943.1"/>
    <property type="molecule type" value="Genomic_DNA"/>
</dbReference>
<dbReference type="Proteomes" id="UP000024816">
    <property type="component" value="Unassembled WGS sequence"/>
</dbReference>
<evidence type="ECO:0000313" key="3">
    <source>
        <dbReference type="Proteomes" id="UP000024816"/>
    </source>
</evidence>
<dbReference type="STRING" id="1280952.HJA_13725"/>
<evidence type="ECO:0000256" key="1">
    <source>
        <dbReference type="SAM" id="SignalP"/>
    </source>
</evidence>
<sequence>MKYIVCAALGAALSGFALAAHADEERVDGWSGEGALNAGMTSGNTDTRDVGLTFDVDHITGKWDYGFQGQVDYGEQDGVESRNRAFLGANIDYTISDRVFSFARASYEVDQFTGFDSRSFVGGGLGYRFLGLDPVTWVIRGGPGVKIDEVKRVVTVDDLGNPLIIPAETETSIGFVGKSKFAWALNDKVELSNNTDILYASESTQISNGLALTAQINGSLSARFGFDTRYDTNPPDGFESTDTATKIGVVYKFGAH</sequence>
<feature type="chain" id="PRO_5001572082" description="DUF481 domain-containing protein" evidence="1">
    <location>
        <begin position="23"/>
        <end position="256"/>
    </location>
</feature>
<protein>
    <recommendedName>
        <fullName evidence="4">DUF481 domain-containing protein</fullName>
    </recommendedName>
</protein>
<evidence type="ECO:0000313" key="2">
    <source>
        <dbReference type="EMBL" id="KCZ86943.1"/>
    </source>
</evidence>
<organism evidence="2 3">
    <name type="scientific">Hyphomonas jannaschiana VP2</name>
    <dbReference type="NCBI Taxonomy" id="1280952"/>
    <lineage>
        <taxon>Bacteria</taxon>
        <taxon>Pseudomonadati</taxon>
        <taxon>Pseudomonadota</taxon>
        <taxon>Alphaproteobacteria</taxon>
        <taxon>Hyphomonadales</taxon>
        <taxon>Hyphomonadaceae</taxon>
        <taxon>Hyphomonas</taxon>
    </lineage>
</organism>
<proteinExistence type="predicted"/>
<keyword evidence="3" id="KW-1185">Reference proteome</keyword>
<dbReference type="InterPro" id="IPR007433">
    <property type="entry name" value="DUF481"/>
</dbReference>
<dbReference type="Pfam" id="PF04338">
    <property type="entry name" value="DUF481"/>
    <property type="match status" value="1"/>
</dbReference>
<evidence type="ECO:0008006" key="4">
    <source>
        <dbReference type="Google" id="ProtNLM"/>
    </source>
</evidence>
<dbReference type="eggNOG" id="COG3137">
    <property type="taxonomic scope" value="Bacteria"/>
</dbReference>
<dbReference type="RefSeq" id="WP_035583322.1">
    <property type="nucleotide sequence ID" value="NZ_ARYJ01000010.1"/>
</dbReference>
<accession>A0A059F8R1</accession>
<name>A0A059F8R1_9PROT</name>